<dbReference type="PATRIC" id="fig|1299334.3.peg.6113"/>
<proteinExistence type="predicted"/>
<sequence length="49" mass="4971">MEEGVRATTRRSHCIASCSPAPMAGPLIAPITGIGAASRALCRAMSRSG</sequence>
<reference evidence="1" key="1">
    <citation type="submission" date="2014-01" db="EMBL/GenBank/DDBJ databases">
        <authorList>
            <person name="Brown-Elliot B."/>
            <person name="Wallace R."/>
            <person name="Lenaerts A."/>
            <person name="Ordway D."/>
            <person name="DeGroote M.A."/>
            <person name="Parker T."/>
            <person name="Sizemore C."/>
            <person name="Tallon L.J."/>
            <person name="Sadzewicz L.K."/>
            <person name="Sengamalay N."/>
            <person name="Fraser C.M."/>
            <person name="Hine E."/>
            <person name="Shefchek K.A."/>
            <person name="Das S.P."/>
            <person name="Tettelin H."/>
        </authorList>
    </citation>
    <scope>NUCLEOTIDE SEQUENCE [LARGE SCALE GENOMIC DNA]</scope>
    <source>
        <strain evidence="1">4042</strain>
    </source>
</reference>
<dbReference type="EMBL" id="JAOB01000060">
    <property type="protein sequence ID" value="EUA30181.1"/>
    <property type="molecule type" value="Genomic_DNA"/>
</dbReference>
<organism evidence="1">
    <name type="scientific">Mycobacterium xenopi 4042</name>
    <dbReference type="NCBI Taxonomy" id="1299334"/>
    <lineage>
        <taxon>Bacteria</taxon>
        <taxon>Bacillati</taxon>
        <taxon>Actinomycetota</taxon>
        <taxon>Actinomycetes</taxon>
        <taxon>Mycobacteriales</taxon>
        <taxon>Mycobacteriaceae</taxon>
        <taxon>Mycobacterium</taxon>
    </lineage>
</organism>
<name>X8AG71_MYCXE</name>
<accession>X8AG71</accession>
<gene>
    <name evidence="1" type="ORF">I553_4438</name>
</gene>
<dbReference type="AlphaFoldDB" id="X8AG71"/>
<evidence type="ECO:0000313" key="1">
    <source>
        <dbReference type="EMBL" id="EUA30181.1"/>
    </source>
</evidence>
<comment type="caution">
    <text evidence="1">The sequence shown here is derived from an EMBL/GenBank/DDBJ whole genome shotgun (WGS) entry which is preliminary data.</text>
</comment>
<protein>
    <submittedName>
        <fullName evidence="1">Uncharacterized protein</fullName>
    </submittedName>
</protein>